<dbReference type="InterPro" id="IPR023214">
    <property type="entry name" value="HAD_sf"/>
</dbReference>
<protein>
    <submittedName>
        <fullName evidence="1">Unannotated protein</fullName>
    </submittedName>
</protein>
<organism evidence="1">
    <name type="scientific">freshwater metagenome</name>
    <dbReference type="NCBI Taxonomy" id="449393"/>
    <lineage>
        <taxon>unclassified sequences</taxon>
        <taxon>metagenomes</taxon>
        <taxon>ecological metagenomes</taxon>
    </lineage>
</organism>
<evidence type="ECO:0000313" key="1">
    <source>
        <dbReference type="EMBL" id="CAB4939458.1"/>
    </source>
</evidence>
<name>A0A6J7J7Y1_9ZZZZ</name>
<sequence length="186" mass="20789">MRIAIDIDSTLHHYWDQFSHAVREQFGIDMPYEGQTSWGITRLELDQIKAAVLYTHSDEVVAAAEPYDGAVDVVNSWHEAGHYIHITSHRSDTAFDATTRWLEAIGLRYDDLHCSFDKLTRCRELGMELLVDDSPVNLEGALELGMMGATIIHPWNRELVASGRVIGAAAWPELGLALAPLLHRAA</sequence>
<dbReference type="AlphaFoldDB" id="A0A6J7J7Y1"/>
<reference evidence="1" key="1">
    <citation type="submission" date="2020-05" db="EMBL/GenBank/DDBJ databases">
        <authorList>
            <person name="Chiriac C."/>
            <person name="Salcher M."/>
            <person name="Ghai R."/>
            <person name="Kavagutti S V."/>
        </authorList>
    </citation>
    <scope>NUCLEOTIDE SEQUENCE</scope>
</reference>
<dbReference type="InterPro" id="IPR036412">
    <property type="entry name" value="HAD-like_sf"/>
</dbReference>
<dbReference type="EMBL" id="CAFBMX010000009">
    <property type="protein sequence ID" value="CAB4939458.1"/>
    <property type="molecule type" value="Genomic_DNA"/>
</dbReference>
<gene>
    <name evidence="1" type="ORF">UFOPK3674_01720</name>
</gene>
<dbReference type="SUPFAM" id="SSF56784">
    <property type="entry name" value="HAD-like"/>
    <property type="match status" value="1"/>
</dbReference>
<proteinExistence type="predicted"/>
<dbReference type="Gene3D" id="3.40.50.1000">
    <property type="entry name" value="HAD superfamily/HAD-like"/>
    <property type="match status" value="1"/>
</dbReference>
<accession>A0A6J7J7Y1</accession>